<keyword evidence="3 5" id="KW-0378">Hydrolase</keyword>
<comment type="cofactor">
    <cofactor evidence="5">
        <name>Zn(2+)</name>
        <dbReference type="ChEBI" id="CHEBI:29105"/>
    </cofactor>
    <text evidence="5">Binds 1 zinc ion per subunit.</text>
</comment>
<feature type="binding site" evidence="5">
    <location>
        <position position="66"/>
    </location>
    <ligand>
        <name>Zn(2+)</name>
        <dbReference type="ChEBI" id="CHEBI:29105"/>
    </ligand>
</feature>
<name>W7YZJ3_9BACL</name>
<dbReference type="GO" id="GO:0005737">
    <property type="term" value="C:cytoplasm"/>
    <property type="evidence" value="ECO:0007669"/>
    <property type="project" value="UniProtKB-SubCell"/>
</dbReference>
<comment type="subcellular location">
    <subcellularLocation>
        <location evidence="5">Cytoplasm</location>
    </subcellularLocation>
</comment>
<feature type="binding site" evidence="5">
    <location>
        <position position="162"/>
    </location>
    <ligand>
        <name>Zn(2+)</name>
        <dbReference type="ChEBI" id="CHEBI:29105"/>
    </ligand>
</feature>
<gene>
    <name evidence="7" type="ORF">JCM16418_1837</name>
</gene>
<sequence length="175" mass="20570">MIESLKYPIGQFDSPAVVTLEIRRIWIEEMRALPKQLSLAVMNLSQAQLDTPYRPEGWSMRQVVHHVADSHMNSFIRLKLALTEDSPLIKPYEEALWAMLPDGSEPEIEISLTLLEALHLRYVYLLEQLKEEQWNRSYRHPVNGDTRLDIHLGLYAWHGKHHVAHLTSLRQRMKW</sequence>
<evidence type="ECO:0000256" key="1">
    <source>
        <dbReference type="ARBA" id="ARBA00022490"/>
    </source>
</evidence>
<accession>W7YZJ3</accession>
<evidence type="ECO:0000313" key="7">
    <source>
        <dbReference type="EMBL" id="GAF07809.1"/>
    </source>
</evidence>
<dbReference type="EC" id="3.-.-.-" evidence="5"/>
<dbReference type="InterPro" id="IPR034660">
    <property type="entry name" value="DinB/YfiT-like"/>
</dbReference>
<keyword evidence="2 5" id="KW-0479">Metal-binding</keyword>
<dbReference type="Gene3D" id="1.20.120.450">
    <property type="entry name" value="dinb family like domain"/>
    <property type="match status" value="1"/>
</dbReference>
<keyword evidence="4 5" id="KW-0862">Zinc</keyword>
<dbReference type="AlphaFoldDB" id="W7YZJ3"/>
<dbReference type="GO" id="GO:0016787">
    <property type="term" value="F:hydrolase activity"/>
    <property type="evidence" value="ECO:0007669"/>
    <property type="project" value="UniProtKB-UniRule"/>
</dbReference>
<evidence type="ECO:0000256" key="4">
    <source>
        <dbReference type="ARBA" id="ARBA00022833"/>
    </source>
</evidence>
<dbReference type="STRING" id="1236976.JCM16418_1837"/>
<dbReference type="HAMAP" id="MF_01256">
    <property type="entry name" value="YfiT_hydrol"/>
    <property type="match status" value="1"/>
</dbReference>
<protein>
    <recommendedName>
        <fullName evidence="5">Putative metal-dependent hydrolase JCM16418_1837</fullName>
        <ecNumber evidence="5">3.-.-.-</ecNumber>
    </recommendedName>
</protein>
<dbReference type="InterPro" id="IPR024775">
    <property type="entry name" value="DinB-like"/>
</dbReference>
<evidence type="ECO:0000256" key="3">
    <source>
        <dbReference type="ARBA" id="ARBA00022801"/>
    </source>
</evidence>
<dbReference type="eggNOG" id="COG2318">
    <property type="taxonomic scope" value="Bacteria"/>
</dbReference>
<dbReference type="Pfam" id="PF12867">
    <property type="entry name" value="DinB_2"/>
    <property type="match status" value="1"/>
</dbReference>
<feature type="binding site" evidence="5">
    <location>
        <position position="158"/>
    </location>
    <ligand>
        <name>Zn(2+)</name>
        <dbReference type="ChEBI" id="CHEBI:29105"/>
    </ligand>
</feature>
<comment type="similarity">
    <text evidence="5">Belongs to the metal hydrolase YfiT family.</text>
</comment>
<comment type="caution">
    <text evidence="7">The sequence shown here is derived from an EMBL/GenBank/DDBJ whole genome shotgun (WGS) entry which is preliminary data.</text>
</comment>
<dbReference type="EMBL" id="BAVZ01000004">
    <property type="protein sequence ID" value="GAF07809.1"/>
    <property type="molecule type" value="Genomic_DNA"/>
</dbReference>
<evidence type="ECO:0000259" key="6">
    <source>
        <dbReference type="Pfam" id="PF12867"/>
    </source>
</evidence>
<comment type="function">
    <text evidence="5">Possible metal-dependent hydrolase.</text>
</comment>
<dbReference type="InterPro" id="IPR023774">
    <property type="entry name" value="Put_metal_dep_hydrolase_YfiT"/>
</dbReference>
<keyword evidence="8" id="KW-1185">Reference proteome</keyword>
<feature type="domain" description="DinB-like" evidence="6">
    <location>
        <begin position="34"/>
        <end position="165"/>
    </location>
</feature>
<evidence type="ECO:0000313" key="8">
    <source>
        <dbReference type="Proteomes" id="UP000019364"/>
    </source>
</evidence>
<dbReference type="OrthoDB" id="9796039at2"/>
<evidence type="ECO:0000256" key="5">
    <source>
        <dbReference type="HAMAP-Rule" id="MF_01256"/>
    </source>
</evidence>
<reference evidence="7 8" key="1">
    <citation type="journal article" date="2014" name="Genome Announc.">
        <title>Draft Genome Sequence of Paenibacillus pini JCM 16418T, Isolated from the Rhizosphere of Pine Tree.</title>
        <authorList>
            <person name="Yuki M."/>
            <person name="Oshima K."/>
            <person name="Suda W."/>
            <person name="Oshida Y."/>
            <person name="Kitamura K."/>
            <person name="Iida Y."/>
            <person name="Hattori M."/>
            <person name="Ohkuma M."/>
        </authorList>
    </citation>
    <scope>NUCLEOTIDE SEQUENCE [LARGE SCALE GENOMIC DNA]</scope>
    <source>
        <strain evidence="7 8">JCM 16418</strain>
    </source>
</reference>
<evidence type="ECO:0000256" key="2">
    <source>
        <dbReference type="ARBA" id="ARBA00022723"/>
    </source>
</evidence>
<dbReference type="GO" id="GO:0008270">
    <property type="term" value="F:zinc ion binding"/>
    <property type="evidence" value="ECO:0007669"/>
    <property type="project" value="UniProtKB-UniRule"/>
</dbReference>
<dbReference type="SUPFAM" id="SSF109854">
    <property type="entry name" value="DinB/YfiT-like putative metalloenzymes"/>
    <property type="match status" value="1"/>
</dbReference>
<dbReference type="Proteomes" id="UP000019364">
    <property type="component" value="Unassembled WGS sequence"/>
</dbReference>
<keyword evidence="1 5" id="KW-0963">Cytoplasm</keyword>
<proteinExistence type="inferred from homology"/>
<organism evidence="7 8">
    <name type="scientific">Paenibacillus pini JCM 16418</name>
    <dbReference type="NCBI Taxonomy" id="1236976"/>
    <lineage>
        <taxon>Bacteria</taxon>
        <taxon>Bacillati</taxon>
        <taxon>Bacillota</taxon>
        <taxon>Bacilli</taxon>
        <taxon>Bacillales</taxon>
        <taxon>Paenibacillaceae</taxon>
        <taxon>Paenibacillus</taxon>
    </lineage>
</organism>
<dbReference type="NCBIfam" id="NF009807">
    <property type="entry name" value="PRK13291.1"/>
    <property type="match status" value="1"/>
</dbReference>
<comment type="subunit">
    <text evidence="5">Homodimer.</text>
</comment>